<evidence type="ECO:0000259" key="2">
    <source>
        <dbReference type="Pfam" id="PF01847"/>
    </source>
</evidence>
<dbReference type="FunFam" id="2.60.40.780:FF:000001">
    <property type="entry name" value="von Hippel-Lindau disease tumor suppressor"/>
    <property type="match status" value="1"/>
</dbReference>
<feature type="domain" description="von Hippel-Lindau disease tumour suppressor beta" evidence="2">
    <location>
        <begin position="16"/>
        <end position="75"/>
    </location>
</feature>
<evidence type="ECO:0000313" key="5">
    <source>
        <dbReference type="Proteomes" id="UP000887568"/>
    </source>
</evidence>
<dbReference type="InterPro" id="IPR037140">
    <property type="entry name" value="VHL_beta_dom_sf"/>
</dbReference>
<dbReference type="SUPFAM" id="SSF49468">
    <property type="entry name" value="VHL"/>
    <property type="match status" value="1"/>
</dbReference>
<dbReference type="EnsemblMetazoa" id="XM_038201808.1">
    <property type="protein sequence ID" value="XP_038057736.1"/>
    <property type="gene ID" value="LOC119729230"/>
</dbReference>
<dbReference type="Gene3D" id="1.10.750.10">
    <property type="entry name" value="von Hippel-Lindau disease tumour suppressor, alpha domain"/>
    <property type="match status" value="1"/>
</dbReference>
<dbReference type="InterPro" id="IPR024048">
    <property type="entry name" value="VHL_alpha_dom"/>
</dbReference>
<protein>
    <recommendedName>
        <fullName evidence="6">von Hippel-Lindau disease tumour suppressor beta domain-containing protein</fullName>
    </recommendedName>
</protein>
<sequence length="152" mass="17617">MRGKQLKSVTGPSAKSYATYKNCSPRVADILWVNWEGARVNYTKNGLKQGYKMHMNTYEGHPWIFRDHHSGDKLVFTAGTDRQSQEVFFPIPVDDQHPHATQVNIQIPVYTLRERSLQVVRNFIKDKSDFDKLEIPLELKSQLANPEDTVEW</sequence>
<dbReference type="OrthoDB" id="413400at2759"/>
<dbReference type="CDD" id="cd05468">
    <property type="entry name" value="pVHL"/>
    <property type="match status" value="1"/>
</dbReference>
<comment type="similarity">
    <text evidence="1">Belongs to the VHL family.</text>
</comment>
<dbReference type="InterPro" id="IPR024053">
    <property type="entry name" value="VHL_beta_dom"/>
</dbReference>
<accession>A0A914A2X9</accession>
<dbReference type="InterPro" id="IPR037139">
    <property type="entry name" value="VHL_alpha_dom_sf"/>
</dbReference>
<evidence type="ECO:0000313" key="4">
    <source>
        <dbReference type="EnsemblMetazoa" id="XP_038057736.1"/>
    </source>
</evidence>
<dbReference type="Proteomes" id="UP000887568">
    <property type="component" value="Unplaced"/>
</dbReference>
<name>A0A914A2X9_PATMI</name>
<evidence type="ECO:0000256" key="1">
    <source>
        <dbReference type="ARBA" id="ARBA00010057"/>
    </source>
</evidence>
<dbReference type="InterPro" id="IPR036208">
    <property type="entry name" value="VHL_sf"/>
</dbReference>
<dbReference type="GeneID" id="119729230"/>
<organism evidence="4 5">
    <name type="scientific">Patiria miniata</name>
    <name type="common">Bat star</name>
    <name type="synonym">Asterina miniata</name>
    <dbReference type="NCBI Taxonomy" id="46514"/>
    <lineage>
        <taxon>Eukaryota</taxon>
        <taxon>Metazoa</taxon>
        <taxon>Echinodermata</taxon>
        <taxon>Eleutherozoa</taxon>
        <taxon>Asterozoa</taxon>
        <taxon>Asteroidea</taxon>
        <taxon>Valvatacea</taxon>
        <taxon>Valvatida</taxon>
        <taxon>Asterinidae</taxon>
        <taxon>Patiria</taxon>
    </lineage>
</organism>
<feature type="domain" description="von Hippel-Lindau disease tumour suppressor alpha" evidence="3">
    <location>
        <begin position="110"/>
        <end position="145"/>
    </location>
</feature>
<dbReference type="AlphaFoldDB" id="A0A914A2X9"/>
<evidence type="ECO:0000259" key="3">
    <source>
        <dbReference type="Pfam" id="PF17211"/>
    </source>
</evidence>
<proteinExistence type="inferred from homology"/>
<dbReference type="Pfam" id="PF01847">
    <property type="entry name" value="VHL"/>
    <property type="match status" value="1"/>
</dbReference>
<dbReference type="RefSeq" id="XP_038057736.1">
    <property type="nucleotide sequence ID" value="XM_038201808.1"/>
</dbReference>
<dbReference type="InterPro" id="IPR022772">
    <property type="entry name" value="VHL_tumour_suppress_b/a_dom"/>
</dbReference>
<keyword evidence="5" id="KW-1185">Reference proteome</keyword>
<evidence type="ECO:0008006" key="6">
    <source>
        <dbReference type="Google" id="ProtNLM"/>
    </source>
</evidence>
<reference evidence="4" key="1">
    <citation type="submission" date="2022-11" db="UniProtKB">
        <authorList>
            <consortium name="EnsemblMetazoa"/>
        </authorList>
    </citation>
    <scope>IDENTIFICATION</scope>
</reference>
<dbReference type="Gene3D" id="2.60.40.780">
    <property type="entry name" value="von Hippel-Lindau disease tumour suppressor, beta domain"/>
    <property type="match status" value="1"/>
</dbReference>
<dbReference type="Pfam" id="PF17211">
    <property type="entry name" value="VHL_C"/>
    <property type="match status" value="1"/>
</dbReference>
<dbReference type="OMA" id="WFFRDYY"/>